<dbReference type="InterPro" id="IPR040999">
    <property type="entry name" value="Mak_N_cap"/>
</dbReference>
<evidence type="ECO:0000256" key="11">
    <source>
        <dbReference type="ARBA" id="ARBA00022741"/>
    </source>
</evidence>
<evidence type="ECO:0000256" key="4">
    <source>
        <dbReference type="ARBA" id="ARBA00006219"/>
    </source>
</evidence>
<dbReference type="Gene3D" id="3.90.400.10">
    <property type="entry name" value="Oligo-1,6-glucosidase, Domain 2"/>
    <property type="match status" value="1"/>
</dbReference>
<keyword evidence="8" id="KW-0321">Glycogen metabolism</keyword>
<keyword evidence="12" id="KW-0106">Calcium</keyword>
<accession>A0A934NIA7</accession>
<keyword evidence="9" id="KW-0808">Transferase</keyword>
<dbReference type="FunFam" id="3.20.20.80:FF:000055">
    <property type="entry name" value="Trehalose synthase"/>
    <property type="match status" value="1"/>
</dbReference>
<evidence type="ECO:0000256" key="7">
    <source>
        <dbReference type="ARBA" id="ARBA00013882"/>
    </source>
</evidence>
<keyword evidence="11" id="KW-0547">Nucleotide-binding</keyword>
<evidence type="ECO:0000256" key="14">
    <source>
        <dbReference type="ARBA" id="ARBA00023235"/>
    </source>
</evidence>
<dbReference type="InterPro" id="IPR013780">
    <property type="entry name" value="Glyco_hydro_b"/>
</dbReference>
<dbReference type="NCBIfam" id="TIGR02456">
    <property type="entry name" value="treS_nterm"/>
    <property type="match status" value="1"/>
</dbReference>
<feature type="domain" description="Glycosyl hydrolase family 13 catalytic" evidence="18">
    <location>
        <begin position="17"/>
        <end position="418"/>
    </location>
</feature>
<dbReference type="InterPro" id="IPR032091">
    <property type="entry name" value="Malt_amylase-like_C"/>
</dbReference>
<dbReference type="PANTHER" id="PTHR10357">
    <property type="entry name" value="ALPHA-AMYLASE FAMILY MEMBER"/>
    <property type="match status" value="1"/>
</dbReference>
<dbReference type="Gene3D" id="3.20.20.80">
    <property type="entry name" value="Glycosidases"/>
    <property type="match status" value="1"/>
</dbReference>
<evidence type="ECO:0000256" key="13">
    <source>
        <dbReference type="ARBA" id="ARBA00022840"/>
    </source>
</evidence>
<dbReference type="InterPro" id="IPR011009">
    <property type="entry name" value="Kinase-like_dom_sf"/>
</dbReference>
<comment type="catalytic activity">
    <reaction evidence="1">
        <text>D-maltose = alpha,alpha-trehalose</text>
        <dbReference type="Rhea" id="RHEA:15145"/>
        <dbReference type="ChEBI" id="CHEBI:16551"/>
        <dbReference type="ChEBI" id="CHEBI:17306"/>
        <dbReference type="EC" id="5.4.99.16"/>
    </reaction>
</comment>
<dbReference type="EMBL" id="JAEKNQ010000064">
    <property type="protein sequence ID" value="MBJ7604657.1"/>
    <property type="molecule type" value="Genomic_DNA"/>
</dbReference>
<evidence type="ECO:0000313" key="19">
    <source>
        <dbReference type="EMBL" id="MBJ7604657.1"/>
    </source>
</evidence>
<dbReference type="AlphaFoldDB" id="A0A934NIA7"/>
<evidence type="ECO:0000256" key="1">
    <source>
        <dbReference type="ARBA" id="ARBA00001595"/>
    </source>
</evidence>
<dbReference type="GO" id="GO:0047471">
    <property type="term" value="F:maltose alpha-D-glucosyltransferase activity"/>
    <property type="evidence" value="ECO:0007669"/>
    <property type="project" value="UniProtKB-EC"/>
</dbReference>
<dbReference type="GO" id="GO:0005977">
    <property type="term" value="P:glycogen metabolic process"/>
    <property type="evidence" value="ECO:0007669"/>
    <property type="project" value="UniProtKB-KW"/>
</dbReference>
<dbReference type="InterPro" id="IPR045857">
    <property type="entry name" value="O16G_dom_2"/>
</dbReference>
<dbReference type="SMART" id="SM00642">
    <property type="entry name" value="Aamy"/>
    <property type="match status" value="1"/>
</dbReference>
<dbReference type="Pfam" id="PF00128">
    <property type="entry name" value="Alpha-amylase"/>
    <property type="match status" value="1"/>
</dbReference>
<dbReference type="GO" id="GO:0046872">
    <property type="term" value="F:metal ion binding"/>
    <property type="evidence" value="ECO:0007669"/>
    <property type="project" value="UniProtKB-KW"/>
</dbReference>
<dbReference type="InterPro" id="IPR012810">
    <property type="entry name" value="TreS/a-amylase_N"/>
</dbReference>
<evidence type="ECO:0000313" key="20">
    <source>
        <dbReference type="Proteomes" id="UP000620075"/>
    </source>
</evidence>
<dbReference type="Gene3D" id="3.90.1200.10">
    <property type="match status" value="1"/>
</dbReference>
<evidence type="ECO:0000256" key="12">
    <source>
        <dbReference type="ARBA" id="ARBA00022837"/>
    </source>
</evidence>
<dbReference type="EC" id="2.7.1.175" evidence="5"/>
<dbReference type="InterPro" id="IPR017853">
    <property type="entry name" value="GH"/>
</dbReference>
<dbReference type="Pfam" id="PF01636">
    <property type="entry name" value="APH"/>
    <property type="match status" value="1"/>
</dbReference>
<evidence type="ECO:0000256" key="6">
    <source>
        <dbReference type="ARBA" id="ARBA00012619"/>
    </source>
</evidence>
<comment type="caution">
    <text evidence="19">The sequence shown here is derived from an EMBL/GenBank/DDBJ whole genome shotgun (WGS) entry which is preliminary data.</text>
</comment>
<evidence type="ECO:0000256" key="15">
    <source>
        <dbReference type="ARBA" id="ARBA00031251"/>
    </source>
</evidence>
<name>A0A934NIA7_9BACT</name>
<comment type="catalytic activity">
    <reaction evidence="17">
        <text>D-maltose + ATP = alpha-maltose 1-phosphate + ADP + H(+)</text>
        <dbReference type="Rhea" id="RHEA:31915"/>
        <dbReference type="ChEBI" id="CHEBI:15378"/>
        <dbReference type="ChEBI" id="CHEBI:17306"/>
        <dbReference type="ChEBI" id="CHEBI:30616"/>
        <dbReference type="ChEBI" id="CHEBI:63576"/>
        <dbReference type="ChEBI" id="CHEBI:456216"/>
        <dbReference type="EC" id="2.7.1.175"/>
    </reaction>
</comment>
<sequence>MPLDDTPDWYKDAIIYELHVRSFRDSDGDGVGDFAGLIQKLDHIAGLGATALWILPFYPSPLRDDGYDIADYCQVNPGYGRVADVRKLVREAHKRGLRVITELVCNHTSDQHPWFQRARRARPGTVYRDYYVWSDSDQCYLDARIIFKDFESSNWTWDPVAQAYYWHRFYSHQPDLNYDSPRVQAEIKKVVDYWLAMGIDGLRLDAIPYLYEREGTNCENLPEGHRFLKDLRAHIDARFPHRVLLAEANQWPEDAVTYLGEGEGDECHMAFHFPVMPRLFMALRMEDRYPIVDIMAQTPVLPKNAQWAIFLRNHDELTLEMVTDEERDYMYRAYTQDREARINLGIRRRLSPLLHNNRRRIELMNGLLFSLPGTPVVYYGDEIGMGDNIHLGDRHGVRTPMQWTADRNAGFSSANRQRLYLPVITDPEYHYEAVNVEAQESNPQSQLNWMRRLIALRRRHLAFGRGSFEFVYPENRRVLAFIRQLGEERILVVANLSRFAQFANLDLSAFRGLNPVEIFGRTEFPPVGDGPYPLTLGPHSFYWFSLEPARVELNEEGPLPALSMVDSELVRALPKYLRRQRWFGAKSRRVKEVQVVDTVPLANAQLKLLEVRFADHDAAIYALPLVPGPDGQAFDALMERDFNGALLDAIGRRRRFRGQHGDVVALPTAHMPRMNAADGELLPRLSLAEQSNNSVIFGEHLILKLYRKLEPGINPDLEMSRFLTEAGFRNVARVYGALLYRSGRDQTATLAMLQAYVPNRGDAWSQVLDELGSGESGAIERYQPYAELLGRRTAEMHLVLASDPDDPAFAPEPSTMLSIRSSYQSVRTLATQVLQALRRQSPQMEGEAQELARRVIGAEDQIQRRLRALLQERVEAARIRCHGDYHLGQVLFTGGDFVIVDFEGEPARPLPERRLKRWALKDVAGMLRSFAYAAAASEVGFGQEWAAAASQAFLRGYWTAAGDAPFVPRTATERELLLEVMLIEKALYELRYELDNRPQWVSIPLRGLAELVESS</sequence>
<dbReference type="GO" id="GO:0005524">
    <property type="term" value="F:ATP binding"/>
    <property type="evidence" value="ECO:0007669"/>
    <property type="project" value="UniProtKB-KW"/>
</dbReference>
<evidence type="ECO:0000256" key="3">
    <source>
        <dbReference type="ARBA" id="ARBA00005496"/>
    </source>
</evidence>
<dbReference type="Pfam" id="PF16657">
    <property type="entry name" value="Malt_amylase_C"/>
    <property type="match status" value="1"/>
</dbReference>
<proteinExistence type="inferred from homology"/>
<evidence type="ECO:0000259" key="18">
    <source>
        <dbReference type="SMART" id="SM00642"/>
    </source>
</evidence>
<dbReference type="Pfam" id="PF18085">
    <property type="entry name" value="Mak_N_cap"/>
    <property type="match status" value="1"/>
</dbReference>
<keyword evidence="14 19" id="KW-0413">Isomerase</keyword>
<evidence type="ECO:0000256" key="17">
    <source>
        <dbReference type="ARBA" id="ARBA00049067"/>
    </source>
</evidence>
<protein>
    <recommendedName>
        <fullName evidence="7">Maltokinase</fullName>
        <ecNumber evidence="5">2.7.1.175</ecNumber>
        <ecNumber evidence="6">5.4.99.16</ecNumber>
    </recommendedName>
    <alternativeName>
        <fullName evidence="16">Maltose alpha-D-glucosyltransferase</fullName>
    </alternativeName>
    <alternativeName>
        <fullName evidence="15">Maltose-1-phosphate synthase</fullName>
    </alternativeName>
</protein>
<keyword evidence="8" id="KW-0119">Carbohydrate metabolism</keyword>
<keyword evidence="10" id="KW-0479">Metal-binding</keyword>
<dbReference type="InterPro" id="IPR002575">
    <property type="entry name" value="Aminoglycoside_PTrfase"/>
</dbReference>
<evidence type="ECO:0000256" key="16">
    <source>
        <dbReference type="ARBA" id="ARBA00031378"/>
    </source>
</evidence>
<evidence type="ECO:0000256" key="10">
    <source>
        <dbReference type="ARBA" id="ARBA00022723"/>
    </source>
</evidence>
<evidence type="ECO:0000256" key="9">
    <source>
        <dbReference type="ARBA" id="ARBA00022679"/>
    </source>
</evidence>
<dbReference type="Gene3D" id="2.60.40.1180">
    <property type="entry name" value="Golgi alpha-mannosidase II"/>
    <property type="match status" value="1"/>
</dbReference>
<dbReference type="SUPFAM" id="SSF51445">
    <property type="entry name" value="(Trans)glycosidases"/>
    <property type="match status" value="1"/>
</dbReference>
<comment type="similarity">
    <text evidence="3">Belongs to the glycosyl hydrolase 13 family. TreS subfamily.</text>
</comment>
<comment type="pathway">
    <text evidence="2">Glycan biosynthesis; glycogen biosynthesis.</text>
</comment>
<gene>
    <name evidence="19" type="primary">treS</name>
    <name evidence="19" type="ORF">JF888_16000</name>
</gene>
<dbReference type="GO" id="GO:0016740">
    <property type="term" value="F:transferase activity"/>
    <property type="evidence" value="ECO:0007669"/>
    <property type="project" value="UniProtKB-KW"/>
</dbReference>
<dbReference type="SUPFAM" id="SSF51011">
    <property type="entry name" value="Glycosyl hydrolase domain"/>
    <property type="match status" value="1"/>
</dbReference>
<organism evidence="19 20">
    <name type="scientific">Candidatus Dormiibacter inghamiae</name>
    <dbReference type="NCBI Taxonomy" id="3127013"/>
    <lineage>
        <taxon>Bacteria</taxon>
        <taxon>Bacillati</taxon>
        <taxon>Candidatus Dormiibacterota</taxon>
        <taxon>Candidatus Dormibacteria</taxon>
        <taxon>Candidatus Dormibacterales</taxon>
        <taxon>Candidatus Dormibacteraceae</taxon>
        <taxon>Candidatus Dormiibacter</taxon>
    </lineage>
</organism>
<dbReference type="EC" id="5.4.99.16" evidence="6"/>
<dbReference type="CDD" id="cd11334">
    <property type="entry name" value="AmyAc_TreS"/>
    <property type="match status" value="1"/>
</dbReference>
<dbReference type="SUPFAM" id="SSF56112">
    <property type="entry name" value="Protein kinase-like (PK-like)"/>
    <property type="match status" value="1"/>
</dbReference>
<dbReference type="InterPro" id="IPR006047">
    <property type="entry name" value="GH13_cat_dom"/>
</dbReference>
<comment type="similarity">
    <text evidence="4">Belongs to the aminoglycoside phosphotransferase family.</text>
</comment>
<reference evidence="19 20" key="1">
    <citation type="submission" date="2020-10" db="EMBL/GenBank/DDBJ databases">
        <title>Ca. Dormibacterota MAGs.</title>
        <authorList>
            <person name="Montgomery K."/>
        </authorList>
    </citation>
    <scope>NUCLEOTIDE SEQUENCE [LARGE SCALE GENOMIC DNA]</scope>
    <source>
        <strain evidence="19">SC8811_S16_3</strain>
    </source>
</reference>
<keyword evidence="13" id="KW-0067">ATP-binding</keyword>
<evidence type="ECO:0000256" key="5">
    <source>
        <dbReference type="ARBA" id="ARBA00011962"/>
    </source>
</evidence>
<dbReference type="RefSeq" id="WP_338182627.1">
    <property type="nucleotide sequence ID" value="NZ_JAEKNQ010000064.1"/>
</dbReference>
<dbReference type="PANTHER" id="PTHR10357:SF219">
    <property type="entry name" value="MALTOSE ALPHA-D-GLUCOSYLTRANSFERASE"/>
    <property type="match status" value="1"/>
</dbReference>
<evidence type="ECO:0000256" key="2">
    <source>
        <dbReference type="ARBA" id="ARBA00004964"/>
    </source>
</evidence>
<evidence type="ECO:0000256" key="8">
    <source>
        <dbReference type="ARBA" id="ARBA00022600"/>
    </source>
</evidence>
<dbReference type="Proteomes" id="UP000620075">
    <property type="component" value="Unassembled WGS sequence"/>
</dbReference>